<keyword evidence="1" id="KW-0489">Methyltransferase</keyword>
<keyword evidence="2" id="KW-0808">Transferase</keyword>
<dbReference type="AlphaFoldDB" id="A0A498HI04"/>
<comment type="caution">
    <text evidence="5">The sequence shown here is derived from an EMBL/GenBank/DDBJ whole genome shotgun (WGS) entry which is preliminary data.</text>
</comment>
<sequence>MAEGGKGTLQVSAVSMNLNGDRENSAIPITTSLPMNGGKGTYSYFNNSCSQRQCTEDEKRKFIEEIEQKLDMKKLFSLSNTIRLADLGCATGPNTFMIIQDILEAMQRKHQSQLSQSCFNDVQHSDDHQMPEFQVFFNDQESNDFNTLFTSLPQDRQYFAAGVPGSFHHRLFPESSIHFVHTSLCLHWISKSPEVLQNKASPTWNKGRIHHTSAPDEVVEAYASQFVEDMENFLNARAKELVPEGMMVMILVGIPKGTPYSEIPMGMMCNCLSSSLMDMAKEGIIEESKVDSFNLPFYAASLEEMEEILEKNGCFKIERMESTNPAAYLKGGPVDIPAWVTNVRAAMEGMFAKHFGSEVMEEMFGRLTDKLVDIADLINSRCEVKSQLLAVLKQGGQGTSQVSAVSVNLNGDRENSAKPVTVSLPMNGRNGIYSYSRNSYHQKLSAGLEKGKIIEEIEQKLDMKKLSSSSNTIHVADLGCSTGPNTFMIIHDILEAM</sequence>
<organism evidence="5 6">
    <name type="scientific">Malus domestica</name>
    <name type="common">Apple</name>
    <name type="synonym">Pyrus malus</name>
    <dbReference type="NCBI Taxonomy" id="3750"/>
    <lineage>
        <taxon>Eukaryota</taxon>
        <taxon>Viridiplantae</taxon>
        <taxon>Streptophyta</taxon>
        <taxon>Embryophyta</taxon>
        <taxon>Tracheophyta</taxon>
        <taxon>Spermatophyta</taxon>
        <taxon>Magnoliopsida</taxon>
        <taxon>eudicotyledons</taxon>
        <taxon>Gunneridae</taxon>
        <taxon>Pentapetalae</taxon>
        <taxon>rosids</taxon>
        <taxon>fabids</taxon>
        <taxon>Rosales</taxon>
        <taxon>Rosaceae</taxon>
        <taxon>Amygdaloideae</taxon>
        <taxon>Maleae</taxon>
        <taxon>Malus</taxon>
    </lineage>
</organism>
<dbReference type="InterPro" id="IPR029063">
    <property type="entry name" value="SAM-dependent_MTases_sf"/>
</dbReference>
<dbReference type="PANTHER" id="PTHR31009">
    <property type="entry name" value="S-ADENOSYL-L-METHIONINE:CARBOXYL METHYLTRANSFERASE FAMILY PROTEIN"/>
    <property type="match status" value="1"/>
</dbReference>
<dbReference type="Gene3D" id="3.40.50.150">
    <property type="entry name" value="Vaccinia Virus protein VP39"/>
    <property type="match status" value="2"/>
</dbReference>
<reference evidence="5 6" key="1">
    <citation type="submission" date="2018-10" db="EMBL/GenBank/DDBJ databases">
        <title>A high-quality apple genome assembly.</title>
        <authorList>
            <person name="Hu J."/>
        </authorList>
    </citation>
    <scope>NUCLEOTIDE SEQUENCE [LARGE SCALE GENOMIC DNA]</scope>
    <source>
        <strain evidence="6">cv. HFTH1</strain>
        <tissue evidence="5">Young leaf</tissue>
    </source>
</reference>
<dbReference type="EMBL" id="RDQH01000342">
    <property type="protein sequence ID" value="RXH70360.1"/>
    <property type="molecule type" value="Genomic_DNA"/>
</dbReference>
<evidence type="ECO:0000313" key="5">
    <source>
        <dbReference type="EMBL" id="RXH70360.1"/>
    </source>
</evidence>
<dbReference type="SUPFAM" id="SSF53335">
    <property type="entry name" value="S-adenosyl-L-methionine-dependent methyltransferases"/>
    <property type="match status" value="2"/>
</dbReference>
<proteinExistence type="predicted"/>
<evidence type="ECO:0000256" key="2">
    <source>
        <dbReference type="ARBA" id="ARBA00022679"/>
    </source>
</evidence>
<name>A0A498HI04_MALDO</name>
<evidence type="ECO:0000256" key="1">
    <source>
        <dbReference type="ARBA" id="ARBA00022603"/>
    </source>
</evidence>
<gene>
    <name evidence="5" type="ORF">DVH24_007616</name>
</gene>
<keyword evidence="6" id="KW-1185">Reference proteome</keyword>
<protein>
    <submittedName>
        <fullName evidence="5">Uncharacterized protein</fullName>
    </submittedName>
</protein>
<dbReference type="GO" id="GO:0046872">
    <property type="term" value="F:metal ion binding"/>
    <property type="evidence" value="ECO:0007669"/>
    <property type="project" value="UniProtKB-KW"/>
</dbReference>
<evidence type="ECO:0000313" key="6">
    <source>
        <dbReference type="Proteomes" id="UP000290289"/>
    </source>
</evidence>
<dbReference type="GO" id="GO:0032259">
    <property type="term" value="P:methylation"/>
    <property type="evidence" value="ECO:0007669"/>
    <property type="project" value="UniProtKB-KW"/>
</dbReference>
<keyword evidence="4" id="KW-0460">Magnesium</keyword>
<dbReference type="InterPro" id="IPR042086">
    <property type="entry name" value="MeTrfase_capping"/>
</dbReference>
<dbReference type="Pfam" id="PF03492">
    <property type="entry name" value="Methyltransf_7"/>
    <property type="match status" value="2"/>
</dbReference>
<accession>A0A498HI04</accession>
<evidence type="ECO:0000256" key="4">
    <source>
        <dbReference type="ARBA" id="ARBA00022842"/>
    </source>
</evidence>
<evidence type="ECO:0000256" key="3">
    <source>
        <dbReference type="ARBA" id="ARBA00022723"/>
    </source>
</evidence>
<keyword evidence="3" id="KW-0479">Metal-binding</keyword>
<dbReference type="GO" id="GO:0008168">
    <property type="term" value="F:methyltransferase activity"/>
    <property type="evidence" value="ECO:0007669"/>
    <property type="project" value="UniProtKB-KW"/>
</dbReference>
<dbReference type="Gene3D" id="1.10.1200.270">
    <property type="entry name" value="Methyltransferase, alpha-helical capping domain"/>
    <property type="match status" value="1"/>
</dbReference>
<dbReference type="Proteomes" id="UP000290289">
    <property type="component" value="Chromosome 16"/>
</dbReference>
<dbReference type="InterPro" id="IPR005299">
    <property type="entry name" value="MeTrfase_7"/>
</dbReference>